<dbReference type="Gene3D" id="3.30.420.10">
    <property type="entry name" value="Ribonuclease H-like superfamily/Ribonuclease H"/>
    <property type="match status" value="1"/>
</dbReference>
<dbReference type="InterPro" id="IPR053151">
    <property type="entry name" value="RNase_H-like"/>
</dbReference>
<dbReference type="Pfam" id="PF13456">
    <property type="entry name" value="RVT_3"/>
    <property type="match status" value="1"/>
</dbReference>
<reference evidence="2" key="1">
    <citation type="submission" date="2014-07" db="EMBL/GenBank/DDBJ databases">
        <title>Identification of a novel salt tolerance gene in wild soybean by whole-genome sequencing.</title>
        <authorList>
            <person name="Lam H.-M."/>
            <person name="Qi X."/>
            <person name="Li M.-W."/>
            <person name="Liu X."/>
            <person name="Xie M."/>
            <person name="Ni M."/>
            <person name="Xu X."/>
        </authorList>
    </citation>
    <scope>NUCLEOTIDE SEQUENCE [LARGE SCALE GENOMIC DNA]</scope>
    <source>
        <tissue evidence="2">Root</tissue>
    </source>
</reference>
<dbReference type="GO" id="GO:0003676">
    <property type="term" value="F:nucleic acid binding"/>
    <property type="evidence" value="ECO:0007669"/>
    <property type="project" value="InterPro"/>
</dbReference>
<evidence type="ECO:0000313" key="2">
    <source>
        <dbReference type="EMBL" id="KHN24167.1"/>
    </source>
</evidence>
<dbReference type="InterPro" id="IPR012337">
    <property type="entry name" value="RNaseH-like_sf"/>
</dbReference>
<feature type="non-terminal residue" evidence="2">
    <location>
        <position position="147"/>
    </location>
</feature>
<sequence>PPQIGKHKLNVDGNYFGNSNKAAFGGLIRDNHGPWIMGFYGSCGSSSNKNAKLQAIYHGISVTWLKGVQHLTCESNSKVTFQLITDGVISSHIFYLFIQKIISFLHLHWKLMFRHSHCEGNTCANWLAKKGASKNDHLLSLDTCPPK</sequence>
<dbReference type="GO" id="GO:0004523">
    <property type="term" value="F:RNA-DNA hybrid ribonuclease activity"/>
    <property type="evidence" value="ECO:0007669"/>
    <property type="project" value="InterPro"/>
</dbReference>
<dbReference type="Proteomes" id="UP000053555">
    <property type="component" value="Unassembled WGS sequence"/>
</dbReference>
<dbReference type="SUPFAM" id="SSF53098">
    <property type="entry name" value="Ribonuclease H-like"/>
    <property type="match status" value="1"/>
</dbReference>
<organism evidence="2">
    <name type="scientific">Glycine soja</name>
    <name type="common">Wild soybean</name>
    <dbReference type="NCBI Taxonomy" id="3848"/>
    <lineage>
        <taxon>Eukaryota</taxon>
        <taxon>Viridiplantae</taxon>
        <taxon>Streptophyta</taxon>
        <taxon>Embryophyta</taxon>
        <taxon>Tracheophyta</taxon>
        <taxon>Spermatophyta</taxon>
        <taxon>Magnoliopsida</taxon>
        <taxon>eudicotyledons</taxon>
        <taxon>Gunneridae</taxon>
        <taxon>Pentapetalae</taxon>
        <taxon>rosids</taxon>
        <taxon>fabids</taxon>
        <taxon>Fabales</taxon>
        <taxon>Fabaceae</taxon>
        <taxon>Papilionoideae</taxon>
        <taxon>50 kb inversion clade</taxon>
        <taxon>NPAAA clade</taxon>
        <taxon>indigoferoid/millettioid clade</taxon>
        <taxon>Phaseoleae</taxon>
        <taxon>Glycine</taxon>
        <taxon>Glycine subgen. Soja</taxon>
    </lineage>
</organism>
<feature type="domain" description="RNase H type-1" evidence="1">
    <location>
        <begin position="3"/>
        <end position="133"/>
    </location>
</feature>
<dbReference type="InterPro" id="IPR036397">
    <property type="entry name" value="RNaseH_sf"/>
</dbReference>
<dbReference type="CDD" id="cd06222">
    <property type="entry name" value="RNase_H_like"/>
    <property type="match status" value="1"/>
</dbReference>
<accession>A0A0B2QX06</accession>
<dbReference type="InterPro" id="IPR002156">
    <property type="entry name" value="RNaseH_domain"/>
</dbReference>
<dbReference type="AlphaFoldDB" id="A0A0B2QX06"/>
<gene>
    <name evidence="2" type="ORF">glysoja_034825</name>
</gene>
<protein>
    <submittedName>
        <fullName evidence="2">Putative ribonuclease H protein</fullName>
    </submittedName>
</protein>
<name>A0A0B2QX06_GLYSO</name>
<dbReference type="PANTHER" id="PTHR47723">
    <property type="entry name" value="OS05G0353850 PROTEIN"/>
    <property type="match status" value="1"/>
</dbReference>
<dbReference type="PANTHER" id="PTHR47723:SF19">
    <property type="entry name" value="POLYNUCLEOTIDYL TRANSFERASE, RIBONUCLEASE H-LIKE SUPERFAMILY PROTEIN"/>
    <property type="match status" value="1"/>
</dbReference>
<proteinExistence type="predicted"/>
<dbReference type="EMBL" id="KN655680">
    <property type="protein sequence ID" value="KHN24167.1"/>
    <property type="molecule type" value="Genomic_DNA"/>
</dbReference>
<dbReference type="InterPro" id="IPR044730">
    <property type="entry name" value="RNase_H-like_dom_plant"/>
</dbReference>
<feature type="non-terminal residue" evidence="2">
    <location>
        <position position="1"/>
    </location>
</feature>
<dbReference type="PROSITE" id="PS50879">
    <property type="entry name" value="RNASE_H_1"/>
    <property type="match status" value="1"/>
</dbReference>
<evidence type="ECO:0000259" key="1">
    <source>
        <dbReference type="PROSITE" id="PS50879"/>
    </source>
</evidence>